<feature type="region of interest" description="Disordered" evidence="1">
    <location>
        <begin position="168"/>
        <end position="200"/>
    </location>
</feature>
<name>A0A388LAC5_CHABU</name>
<evidence type="ECO:0000256" key="1">
    <source>
        <dbReference type="SAM" id="MobiDB-lite"/>
    </source>
</evidence>
<evidence type="ECO:0000313" key="2">
    <source>
        <dbReference type="EMBL" id="GBG79248.1"/>
    </source>
</evidence>
<feature type="compositionally biased region" description="Basic and acidic residues" evidence="1">
    <location>
        <begin position="1"/>
        <end position="34"/>
    </location>
</feature>
<feature type="compositionally biased region" description="Basic residues" evidence="1">
    <location>
        <begin position="185"/>
        <end position="196"/>
    </location>
</feature>
<dbReference type="Proteomes" id="UP000265515">
    <property type="component" value="Unassembled WGS sequence"/>
</dbReference>
<feature type="region of interest" description="Disordered" evidence="1">
    <location>
        <begin position="1"/>
        <end position="50"/>
    </location>
</feature>
<sequence length="667" mass="76737">MKERKKREKLEQQQREEVERQAKEEARRAKESRAAKKLAKKKKEEEEKMEFDKAMRLHMAVCIGGLREQMQEEMRKNMEEFHNIIKGKQQAASPASSASPVSCSRDWATSVLDEISQRAKELSIKEKRKRSPDKVIGNSPPMEMPPKRTPGKSCCKPVKLVADLQAVMTRKTTKKDKQGDESGRSPKRYTPKKGTPRTKIAAKVDSAGKTQFVMDNMRQLADFHVDDLKRLCRHEEIDYGNKVLAVINVAEKRAEEAYGGGNKEATTVEDTEEDQQTPSSQSTSEGKDERNQLESGSTMHVKYLRKWKPKSGPDKKTLVALLHNPRKIHQVSLANVDSMFRLYKAAKEFQQKSTRSYLRRLIGRTIKEKTGWVMGANLTVKVKYNDRVRLAEVRKFVNDKIEELKLPECLPYLRIEEHVSCRLQEVNGVHLMVCNANNVPKARHPDREKLLCREIEVAFGTWKNGGGEVVHVAMEEARSCMISRDIEEDNYLDIEVVKQTKTRFEGLVLTPLDRNQGETFVMCLLVYYEAMMSSFVTNPGYKVVLRREEEVKQEVHMKFKDEGLAKFASLGNARSRVNGLRLMDDVSLIVDMGGKRENEWVEEIWKGFETCYPDNLTLKRTDEGKGIWDFLGLEMRTYRGPPYVGSVQMWKNEKSVWEKECLEFKSG</sequence>
<reference evidence="2 3" key="1">
    <citation type="journal article" date="2018" name="Cell">
        <title>The Chara Genome: Secondary Complexity and Implications for Plant Terrestrialization.</title>
        <authorList>
            <person name="Nishiyama T."/>
            <person name="Sakayama H."/>
            <person name="Vries J.D."/>
            <person name="Buschmann H."/>
            <person name="Saint-Marcoux D."/>
            <person name="Ullrich K.K."/>
            <person name="Haas F.B."/>
            <person name="Vanderstraeten L."/>
            <person name="Becker D."/>
            <person name="Lang D."/>
            <person name="Vosolsobe S."/>
            <person name="Rombauts S."/>
            <person name="Wilhelmsson P.K.I."/>
            <person name="Janitza P."/>
            <person name="Kern R."/>
            <person name="Heyl A."/>
            <person name="Rumpler F."/>
            <person name="Villalobos L.I.A.C."/>
            <person name="Clay J.M."/>
            <person name="Skokan R."/>
            <person name="Toyoda A."/>
            <person name="Suzuki Y."/>
            <person name="Kagoshima H."/>
            <person name="Schijlen E."/>
            <person name="Tajeshwar N."/>
            <person name="Catarino B."/>
            <person name="Hetherington A.J."/>
            <person name="Saltykova A."/>
            <person name="Bonnot C."/>
            <person name="Breuninger H."/>
            <person name="Symeonidi A."/>
            <person name="Radhakrishnan G.V."/>
            <person name="Van Nieuwerburgh F."/>
            <person name="Deforce D."/>
            <person name="Chang C."/>
            <person name="Karol K.G."/>
            <person name="Hedrich R."/>
            <person name="Ulvskov P."/>
            <person name="Glockner G."/>
            <person name="Delwiche C.F."/>
            <person name="Petrasek J."/>
            <person name="Van de Peer Y."/>
            <person name="Friml J."/>
            <person name="Beilby M."/>
            <person name="Dolan L."/>
            <person name="Kohara Y."/>
            <person name="Sugano S."/>
            <person name="Fujiyama A."/>
            <person name="Delaux P.-M."/>
            <person name="Quint M."/>
            <person name="TheiBen G."/>
            <person name="Hagemann M."/>
            <person name="Harholt J."/>
            <person name="Dunand C."/>
            <person name="Zachgo S."/>
            <person name="Langdale J."/>
            <person name="Maumus F."/>
            <person name="Straeten D.V.D."/>
            <person name="Gould S.B."/>
            <person name="Rensing S.A."/>
        </authorList>
    </citation>
    <scope>NUCLEOTIDE SEQUENCE [LARGE SCALE GENOMIC DNA]</scope>
    <source>
        <strain evidence="2 3">S276</strain>
    </source>
</reference>
<dbReference type="EMBL" id="BFEA01000314">
    <property type="protein sequence ID" value="GBG79248.1"/>
    <property type="molecule type" value="Genomic_DNA"/>
</dbReference>
<comment type="caution">
    <text evidence="2">The sequence shown here is derived from an EMBL/GenBank/DDBJ whole genome shotgun (WGS) entry which is preliminary data.</text>
</comment>
<dbReference type="Gramene" id="GBG79248">
    <property type="protein sequence ID" value="GBG79248"/>
    <property type="gene ID" value="CBR_g29299"/>
</dbReference>
<feature type="region of interest" description="Disordered" evidence="1">
    <location>
        <begin position="255"/>
        <end position="295"/>
    </location>
</feature>
<proteinExistence type="predicted"/>
<organism evidence="2 3">
    <name type="scientific">Chara braunii</name>
    <name type="common">Braun's stonewort</name>
    <dbReference type="NCBI Taxonomy" id="69332"/>
    <lineage>
        <taxon>Eukaryota</taxon>
        <taxon>Viridiplantae</taxon>
        <taxon>Streptophyta</taxon>
        <taxon>Charophyceae</taxon>
        <taxon>Charales</taxon>
        <taxon>Characeae</taxon>
        <taxon>Chara</taxon>
    </lineage>
</organism>
<keyword evidence="3" id="KW-1185">Reference proteome</keyword>
<gene>
    <name evidence="2" type="ORF">CBR_g29299</name>
</gene>
<dbReference type="AlphaFoldDB" id="A0A388LAC5"/>
<evidence type="ECO:0000313" key="3">
    <source>
        <dbReference type="Proteomes" id="UP000265515"/>
    </source>
</evidence>
<accession>A0A388LAC5</accession>
<protein>
    <submittedName>
        <fullName evidence="2">Uncharacterized protein</fullName>
    </submittedName>
</protein>
<feature type="compositionally biased region" description="Basic and acidic residues" evidence="1">
    <location>
        <begin position="175"/>
        <end position="184"/>
    </location>
</feature>
<dbReference type="OrthoDB" id="6782675at2759"/>
<feature type="region of interest" description="Disordered" evidence="1">
    <location>
        <begin position="120"/>
        <end position="154"/>
    </location>
</feature>